<evidence type="ECO:0000256" key="12">
    <source>
        <dbReference type="PIRSR" id="PIRSR000178-1"/>
    </source>
</evidence>
<dbReference type="Pfam" id="PF01127">
    <property type="entry name" value="Sdh_cyt"/>
    <property type="match status" value="1"/>
</dbReference>
<keyword evidence="15" id="KW-1185">Reference proteome</keyword>
<dbReference type="PANTHER" id="PTHR10978">
    <property type="entry name" value="SUCCINATE DEHYDROGENASE CYTOCHROME B560 SUBUNIT"/>
    <property type="match status" value="1"/>
</dbReference>
<protein>
    <recommendedName>
        <fullName evidence="4">Succinate dehydrogenase cytochrome b556 subunit</fullName>
    </recommendedName>
</protein>
<dbReference type="RefSeq" id="WP_114401426.1">
    <property type="nucleotide sequence ID" value="NZ_QPGB01000001.1"/>
</dbReference>
<comment type="subcellular location">
    <subcellularLocation>
        <location evidence="2">Membrane</location>
    </subcellularLocation>
</comment>
<accession>A0A368L6M1</accession>
<evidence type="ECO:0000313" key="15">
    <source>
        <dbReference type="Proteomes" id="UP000252357"/>
    </source>
</evidence>
<feature type="transmembrane region" description="Helical" evidence="13">
    <location>
        <begin position="114"/>
        <end position="134"/>
    </location>
</feature>
<sequence>MTNEVKKTRPEFRNVGFGQILTDYKLPLPGKVSILHRVSGVGLFLSLWALLWLFDLSLTSEISFATFSNVVGYPIVKLLLLGLIWAYLHHFCAGIRFLLLDMHIGVDKPSARKSAGVVLAVSLPLAALVGLKLFGVF</sequence>
<evidence type="ECO:0000256" key="8">
    <source>
        <dbReference type="ARBA" id="ARBA00022989"/>
    </source>
</evidence>
<keyword evidence="7 12" id="KW-0479">Metal-binding</keyword>
<evidence type="ECO:0000256" key="6">
    <source>
        <dbReference type="ARBA" id="ARBA00022692"/>
    </source>
</evidence>
<dbReference type="AlphaFoldDB" id="A0A368L6M1"/>
<evidence type="ECO:0000256" key="13">
    <source>
        <dbReference type="SAM" id="Phobius"/>
    </source>
</evidence>
<dbReference type="EMBL" id="QPGB01000001">
    <property type="protein sequence ID" value="RCS59277.1"/>
    <property type="molecule type" value="Genomic_DNA"/>
</dbReference>
<evidence type="ECO:0000256" key="10">
    <source>
        <dbReference type="ARBA" id="ARBA00023136"/>
    </source>
</evidence>
<feature type="transmembrane region" description="Helical" evidence="13">
    <location>
        <begin position="34"/>
        <end position="54"/>
    </location>
</feature>
<dbReference type="GO" id="GO:0009055">
    <property type="term" value="F:electron transfer activity"/>
    <property type="evidence" value="ECO:0007669"/>
    <property type="project" value="InterPro"/>
</dbReference>
<evidence type="ECO:0000313" key="14">
    <source>
        <dbReference type="EMBL" id="RCS59277.1"/>
    </source>
</evidence>
<feature type="transmembrane region" description="Helical" evidence="13">
    <location>
        <begin position="74"/>
        <end position="93"/>
    </location>
</feature>
<comment type="cofactor">
    <cofactor evidence="12">
        <name>heme</name>
        <dbReference type="ChEBI" id="CHEBI:30413"/>
    </cofactor>
    <text evidence="12">The heme is bound between the two transmembrane subunits.</text>
</comment>
<dbReference type="InterPro" id="IPR014314">
    <property type="entry name" value="Succ_DH_cytb556"/>
</dbReference>
<keyword evidence="5 12" id="KW-0349">Heme</keyword>
<keyword evidence="9 12" id="KW-0408">Iron</keyword>
<organism evidence="14 15">
    <name type="scientific">Parvibium lacunae</name>
    <dbReference type="NCBI Taxonomy" id="1888893"/>
    <lineage>
        <taxon>Bacteria</taxon>
        <taxon>Pseudomonadati</taxon>
        <taxon>Pseudomonadota</taxon>
        <taxon>Betaproteobacteria</taxon>
        <taxon>Burkholderiales</taxon>
        <taxon>Alcaligenaceae</taxon>
        <taxon>Parvibium</taxon>
    </lineage>
</organism>
<name>A0A368L6M1_9BURK</name>
<dbReference type="InterPro" id="IPR000701">
    <property type="entry name" value="SuccDH_FuR_B_TM-su"/>
</dbReference>
<dbReference type="GO" id="GO:0005886">
    <property type="term" value="C:plasma membrane"/>
    <property type="evidence" value="ECO:0007669"/>
    <property type="project" value="TreeGrafter"/>
</dbReference>
<dbReference type="Proteomes" id="UP000252357">
    <property type="component" value="Unassembled WGS sequence"/>
</dbReference>
<evidence type="ECO:0000256" key="5">
    <source>
        <dbReference type="ARBA" id="ARBA00022617"/>
    </source>
</evidence>
<dbReference type="CDD" id="cd03499">
    <property type="entry name" value="SQR_TypeC_SdhC"/>
    <property type="match status" value="1"/>
</dbReference>
<keyword evidence="10 13" id="KW-0472">Membrane</keyword>
<dbReference type="GO" id="GO:0046872">
    <property type="term" value="F:metal ion binding"/>
    <property type="evidence" value="ECO:0007669"/>
    <property type="project" value="UniProtKB-KW"/>
</dbReference>
<evidence type="ECO:0000256" key="9">
    <source>
        <dbReference type="ARBA" id="ARBA00023004"/>
    </source>
</evidence>
<feature type="binding site" description="axial binding residue" evidence="12">
    <location>
        <position position="90"/>
    </location>
    <ligand>
        <name>heme</name>
        <dbReference type="ChEBI" id="CHEBI:30413"/>
        <note>ligand shared with second transmembrane subunit</note>
    </ligand>
    <ligandPart>
        <name>Fe</name>
        <dbReference type="ChEBI" id="CHEBI:18248"/>
    </ligandPart>
</feature>
<dbReference type="SUPFAM" id="SSF81343">
    <property type="entry name" value="Fumarate reductase respiratory complex transmembrane subunits"/>
    <property type="match status" value="1"/>
</dbReference>
<evidence type="ECO:0000256" key="3">
    <source>
        <dbReference type="ARBA" id="ARBA00007244"/>
    </source>
</evidence>
<dbReference type="InterPro" id="IPR034804">
    <property type="entry name" value="SQR/QFR_C/D"/>
</dbReference>
<gene>
    <name evidence="14" type="primary">sdhC</name>
    <name evidence="14" type="ORF">DU000_00580</name>
</gene>
<dbReference type="GO" id="GO:0006099">
    <property type="term" value="P:tricarboxylic acid cycle"/>
    <property type="evidence" value="ECO:0007669"/>
    <property type="project" value="InterPro"/>
</dbReference>
<dbReference type="PIRSF" id="PIRSF000178">
    <property type="entry name" value="SDH_cyt_b560"/>
    <property type="match status" value="1"/>
</dbReference>
<comment type="subunit">
    <text evidence="11">Part of an enzyme complex containing four subunits: a flavoprotein, an iron-sulfur protein, plus two membrane-anchoring proteins, SdhC and SdhD. The complex can form homotrimers.</text>
</comment>
<dbReference type="PANTHER" id="PTHR10978:SF5">
    <property type="entry name" value="SUCCINATE DEHYDROGENASE CYTOCHROME B560 SUBUNIT, MITOCHONDRIAL"/>
    <property type="match status" value="1"/>
</dbReference>
<comment type="function">
    <text evidence="1">Membrane-anchoring subunit of succinate dehydrogenase (SDH).</text>
</comment>
<evidence type="ECO:0000256" key="4">
    <source>
        <dbReference type="ARBA" id="ARBA00020076"/>
    </source>
</evidence>
<comment type="caution">
    <text evidence="14">The sequence shown here is derived from an EMBL/GenBank/DDBJ whole genome shotgun (WGS) entry which is preliminary data.</text>
</comment>
<proteinExistence type="inferred from homology"/>
<dbReference type="NCBIfam" id="TIGR02970">
    <property type="entry name" value="succ_dehyd_cytB"/>
    <property type="match status" value="1"/>
</dbReference>
<evidence type="ECO:0000256" key="1">
    <source>
        <dbReference type="ARBA" id="ARBA00004050"/>
    </source>
</evidence>
<keyword evidence="8 13" id="KW-1133">Transmembrane helix</keyword>
<keyword evidence="6 13" id="KW-0812">Transmembrane</keyword>
<evidence type="ECO:0000256" key="2">
    <source>
        <dbReference type="ARBA" id="ARBA00004370"/>
    </source>
</evidence>
<evidence type="ECO:0000256" key="7">
    <source>
        <dbReference type="ARBA" id="ARBA00022723"/>
    </source>
</evidence>
<dbReference type="OrthoDB" id="9799441at2"/>
<reference evidence="14 15" key="1">
    <citation type="journal article" date="2018" name="Int. J. Syst. Evol. Microbiol.">
        <title>Parvibium lacunae gen. nov., sp. nov., a new member of the family Alcaligenaceae isolated from a freshwater pond.</title>
        <authorList>
            <person name="Chen W.M."/>
            <person name="Xie P.B."/>
            <person name="Hsu M.Y."/>
            <person name="Sheu S.Y."/>
        </authorList>
    </citation>
    <scope>NUCLEOTIDE SEQUENCE [LARGE SCALE GENOMIC DNA]</scope>
    <source>
        <strain evidence="14 15">KMB9</strain>
    </source>
</reference>
<dbReference type="Gene3D" id="1.20.1300.10">
    <property type="entry name" value="Fumarate reductase/succinate dehydrogenase, transmembrane subunit"/>
    <property type="match status" value="1"/>
</dbReference>
<comment type="similarity">
    <text evidence="3">Belongs to the cytochrome b560 family.</text>
</comment>
<evidence type="ECO:0000256" key="11">
    <source>
        <dbReference type="ARBA" id="ARBA00025912"/>
    </source>
</evidence>